<name>A0A0W0W035_9GAMM</name>
<evidence type="ECO:0000313" key="3">
    <source>
        <dbReference type="Proteomes" id="UP000054908"/>
    </source>
</evidence>
<keyword evidence="1" id="KW-0472">Membrane</keyword>
<keyword evidence="3" id="KW-1185">Reference proteome</keyword>
<dbReference type="EMBL" id="LNYL01000044">
    <property type="protein sequence ID" value="KTD25619.1"/>
    <property type="molecule type" value="Genomic_DNA"/>
</dbReference>
<gene>
    <name evidence="2" type="ORF">Lmac_1983</name>
</gene>
<keyword evidence="1" id="KW-0812">Transmembrane</keyword>
<dbReference type="PATRIC" id="fig|466.6.peg.2096"/>
<keyword evidence="1" id="KW-1133">Transmembrane helix</keyword>
<accession>A0A0W0W035</accession>
<dbReference type="OrthoDB" id="5652816at2"/>
<evidence type="ECO:0000256" key="1">
    <source>
        <dbReference type="SAM" id="Phobius"/>
    </source>
</evidence>
<feature type="transmembrane region" description="Helical" evidence="1">
    <location>
        <begin position="146"/>
        <end position="163"/>
    </location>
</feature>
<proteinExistence type="predicted"/>
<dbReference type="RefSeq" id="WP_058452725.1">
    <property type="nucleotide sequence ID" value="NZ_CAAAIB010000002.1"/>
</dbReference>
<feature type="transmembrane region" description="Helical" evidence="1">
    <location>
        <begin position="51"/>
        <end position="74"/>
    </location>
</feature>
<feature type="transmembrane region" description="Helical" evidence="1">
    <location>
        <begin position="86"/>
        <end position="104"/>
    </location>
</feature>
<comment type="caution">
    <text evidence="2">The sequence shown here is derived from an EMBL/GenBank/DDBJ whole genome shotgun (WGS) entry which is preliminary data.</text>
</comment>
<organism evidence="2 3">
    <name type="scientific">Legionella maceachernii</name>
    <dbReference type="NCBI Taxonomy" id="466"/>
    <lineage>
        <taxon>Bacteria</taxon>
        <taxon>Pseudomonadati</taxon>
        <taxon>Pseudomonadota</taxon>
        <taxon>Gammaproteobacteria</taxon>
        <taxon>Legionellales</taxon>
        <taxon>Legionellaceae</taxon>
        <taxon>Legionella</taxon>
    </lineage>
</organism>
<sequence length="177" mass="20675">MKKKQLILVFLILVFVLIRIIPLFIITPSQDVIGQIDPNQIGYIGLLRNSIIQLLFCLSLIIMLGGFMYVFSSLKTLDPGLLKHTNTILFLIGILVCISLIILWKNWDYIYSEFTALVTMLYYEAFNPQGEPNLNYYQWRYSPNPAKVIMGLLLIPLFIPFFYKLKKTYKNKKISRR</sequence>
<feature type="transmembrane region" description="Helical" evidence="1">
    <location>
        <begin position="7"/>
        <end position="26"/>
    </location>
</feature>
<evidence type="ECO:0000313" key="2">
    <source>
        <dbReference type="EMBL" id="KTD25619.1"/>
    </source>
</evidence>
<reference evidence="2 3" key="1">
    <citation type="submission" date="2015-11" db="EMBL/GenBank/DDBJ databases">
        <title>Genomic analysis of 38 Legionella species identifies large and diverse effector repertoires.</title>
        <authorList>
            <person name="Burstein D."/>
            <person name="Amaro F."/>
            <person name="Zusman T."/>
            <person name="Lifshitz Z."/>
            <person name="Cohen O."/>
            <person name="Gilbert J.A."/>
            <person name="Pupko T."/>
            <person name="Shuman H.A."/>
            <person name="Segal G."/>
        </authorList>
    </citation>
    <scope>NUCLEOTIDE SEQUENCE [LARGE SCALE GENOMIC DNA]</scope>
    <source>
        <strain evidence="2 3">PX-1-G2-E2</strain>
    </source>
</reference>
<protein>
    <submittedName>
        <fullName evidence="2">Uncharacterized protein</fullName>
    </submittedName>
</protein>
<dbReference type="AlphaFoldDB" id="A0A0W0W035"/>
<dbReference type="Proteomes" id="UP000054908">
    <property type="component" value="Unassembled WGS sequence"/>
</dbReference>